<reference evidence="2" key="1">
    <citation type="submission" date="2025-08" db="UniProtKB">
        <authorList>
            <consortium name="RefSeq"/>
        </authorList>
    </citation>
    <scope>IDENTIFICATION</scope>
</reference>
<keyword evidence="1" id="KW-1185">Reference proteome</keyword>
<evidence type="ECO:0000313" key="2">
    <source>
        <dbReference type="RefSeq" id="XP_026193318.1"/>
    </source>
</evidence>
<gene>
    <name evidence="2" type="primary">LOC113147328</name>
</gene>
<evidence type="ECO:0000313" key="1">
    <source>
        <dbReference type="Proteomes" id="UP000515125"/>
    </source>
</evidence>
<dbReference type="GeneID" id="113147328"/>
<accession>A0A6P6RZL9</accession>
<sequence length="139" mass="15477">MDHSLPAAADWRAATNTAYPDVELPRHLGEEEQEETPGVVWSERLRHKLRDIDSSLAVATNKPEKDMAIEIRGSRTVRVACSSREAWSLWIKGLLLLHDKALRGRCANPTGDLIALEWQLAQKDAHVPTALPDLISLPV</sequence>
<dbReference type="AlphaFoldDB" id="A0A6P6RZL9"/>
<protein>
    <submittedName>
        <fullName evidence="2">Uncharacterized protein LOC113147328</fullName>
    </submittedName>
</protein>
<dbReference type="RefSeq" id="XP_026193318.1">
    <property type="nucleotide sequence ID" value="XM_026337533.1"/>
</dbReference>
<dbReference type="OrthoDB" id="10425656at2759"/>
<dbReference type="Proteomes" id="UP000515125">
    <property type="component" value="Unplaced"/>
</dbReference>
<proteinExistence type="predicted"/>
<name>A0A6P6RZL9_9EIME</name>
<organism evidence="1 2">
    <name type="scientific">Cyclospora cayetanensis</name>
    <dbReference type="NCBI Taxonomy" id="88456"/>
    <lineage>
        <taxon>Eukaryota</taxon>
        <taxon>Sar</taxon>
        <taxon>Alveolata</taxon>
        <taxon>Apicomplexa</taxon>
        <taxon>Conoidasida</taxon>
        <taxon>Coccidia</taxon>
        <taxon>Eucoccidiorida</taxon>
        <taxon>Eimeriorina</taxon>
        <taxon>Eimeriidae</taxon>
        <taxon>Cyclospora</taxon>
    </lineage>
</organism>